<feature type="compositionally biased region" description="Basic and acidic residues" evidence="3">
    <location>
        <begin position="402"/>
        <end position="418"/>
    </location>
</feature>
<dbReference type="GO" id="GO:0005737">
    <property type="term" value="C:cytoplasm"/>
    <property type="evidence" value="ECO:0007669"/>
    <property type="project" value="TreeGrafter"/>
</dbReference>
<dbReference type="OrthoDB" id="417891at2759"/>
<comment type="similarity">
    <text evidence="1">Belongs to the short-chain dehydrogenases/reductases (SDR) family.</text>
</comment>
<sequence>MFKLTPLNYSKTKLITKQVALFSKDKLPPPPAFKCKVAIVTGGAEGIGLQIVKTLLKNGARAVVIADSNEKKGLVEMAALNVKFGADKALFQKVDVGKRDQLQGVFDCTKKRFNKIDLVVNNAGLWCDIHWEKTMCTNMFSHIVSTQLAIHHMGKHNCMMGGAVVNIMSVFGLGLEPFYFPITFGSNAFGIGFTRAMGNEWYFKKSGVRVMGLLPGLTETKMAQVRRLMDVRGYQDVGDLRPEIVKMTMDPVQPVENVSKCLMTMLKIGKSGDIFVSEECECYKIIPTSLKEYELITCGKYIAPPTIGVCPEPPKPKPKPEPPKEKPCEPEPKPKPCPEPPKPNPCDVPKAKAPPKPKPKPKSKDPCDAPESKGPPKPEPPKPKSSDPPGSKGPSKPPSEPPKPKDCEDPESKNPPKK</sequence>
<feature type="compositionally biased region" description="Basic and acidic residues" evidence="3">
    <location>
        <begin position="314"/>
        <end position="336"/>
    </location>
</feature>
<feature type="compositionally biased region" description="Basic and acidic residues" evidence="3">
    <location>
        <begin position="362"/>
        <end position="385"/>
    </location>
</feature>
<dbReference type="Gene3D" id="3.40.50.720">
    <property type="entry name" value="NAD(P)-binding Rossmann-like Domain"/>
    <property type="match status" value="1"/>
</dbReference>
<protein>
    <submittedName>
        <fullName evidence="4">Uncharacterized protein</fullName>
    </submittedName>
</protein>
<dbReference type="PANTHER" id="PTHR44229:SF8">
    <property type="entry name" value="ALCOHOL DEHYDROGENASE-RELATED"/>
    <property type="match status" value="1"/>
</dbReference>
<proteinExistence type="inferred from homology"/>
<keyword evidence="2" id="KW-0560">Oxidoreductase</keyword>
<dbReference type="GO" id="GO:0016616">
    <property type="term" value="F:oxidoreductase activity, acting on the CH-OH group of donors, NAD or NADP as acceptor"/>
    <property type="evidence" value="ECO:0007669"/>
    <property type="project" value="TreeGrafter"/>
</dbReference>
<dbReference type="AlphaFoldDB" id="A0A9P0B4M9"/>
<dbReference type="PRINTS" id="PR00081">
    <property type="entry name" value="GDHRDH"/>
</dbReference>
<evidence type="ECO:0000256" key="3">
    <source>
        <dbReference type="SAM" id="MobiDB-lite"/>
    </source>
</evidence>
<evidence type="ECO:0000256" key="1">
    <source>
        <dbReference type="ARBA" id="ARBA00006484"/>
    </source>
</evidence>
<evidence type="ECO:0000313" key="4">
    <source>
        <dbReference type="EMBL" id="CAH0553938.1"/>
    </source>
</evidence>
<dbReference type="EMBL" id="OV121134">
    <property type="protein sequence ID" value="CAH0553938.1"/>
    <property type="molecule type" value="Genomic_DNA"/>
</dbReference>
<dbReference type="Pfam" id="PF00106">
    <property type="entry name" value="adh_short"/>
    <property type="match status" value="1"/>
</dbReference>
<keyword evidence="5" id="KW-1185">Reference proteome</keyword>
<evidence type="ECO:0000256" key="2">
    <source>
        <dbReference type="ARBA" id="ARBA00023002"/>
    </source>
</evidence>
<dbReference type="InterPro" id="IPR036291">
    <property type="entry name" value="NAD(P)-bd_dom_sf"/>
</dbReference>
<dbReference type="PANTHER" id="PTHR44229">
    <property type="entry name" value="15-HYDROXYPROSTAGLANDIN DEHYDROGENASE [NAD(+)]"/>
    <property type="match status" value="1"/>
</dbReference>
<dbReference type="Proteomes" id="UP001154078">
    <property type="component" value="Chromosome 3"/>
</dbReference>
<name>A0A9P0B4M9_BRAAE</name>
<organism evidence="4 5">
    <name type="scientific">Brassicogethes aeneus</name>
    <name type="common">Rape pollen beetle</name>
    <name type="synonym">Meligethes aeneus</name>
    <dbReference type="NCBI Taxonomy" id="1431903"/>
    <lineage>
        <taxon>Eukaryota</taxon>
        <taxon>Metazoa</taxon>
        <taxon>Ecdysozoa</taxon>
        <taxon>Arthropoda</taxon>
        <taxon>Hexapoda</taxon>
        <taxon>Insecta</taxon>
        <taxon>Pterygota</taxon>
        <taxon>Neoptera</taxon>
        <taxon>Endopterygota</taxon>
        <taxon>Coleoptera</taxon>
        <taxon>Polyphaga</taxon>
        <taxon>Cucujiformia</taxon>
        <taxon>Nitidulidae</taxon>
        <taxon>Meligethinae</taxon>
        <taxon>Brassicogethes</taxon>
    </lineage>
</organism>
<dbReference type="SUPFAM" id="SSF51735">
    <property type="entry name" value="NAD(P)-binding Rossmann-fold domains"/>
    <property type="match status" value="1"/>
</dbReference>
<evidence type="ECO:0000313" key="5">
    <source>
        <dbReference type="Proteomes" id="UP001154078"/>
    </source>
</evidence>
<reference evidence="4" key="1">
    <citation type="submission" date="2021-12" db="EMBL/GenBank/DDBJ databases">
        <authorList>
            <person name="King R."/>
        </authorList>
    </citation>
    <scope>NUCLEOTIDE SEQUENCE</scope>
</reference>
<feature type="compositionally biased region" description="Pro residues" evidence="3">
    <location>
        <begin position="337"/>
        <end position="352"/>
    </location>
</feature>
<gene>
    <name evidence="4" type="ORF">MELIAE_LOCUS5816</name>
</gene>
<feature type="region of interest" description="Disordered" evidence="3">
    <location>
        <begin position="311"/>
        <end position="418"/>
    </location>
</feature>
<accession>A0A9P0B4M9</accession>
<dbReference type="InterPro" id="IPR002347">
    <property type="entry name" value="SDR_fam"/>
</dbReference>